<evidence type="ECO:0000313" key="1">
    <source>
        <dbReference type="EMBL" id="OGG37531.1"/>
    </source>
</evidence>
<gene>
    <name evidence="1" type="ORF">A2110_03025</name>
</gene>
<accession>A0A1F6BKT1</accession>
<dbReference type="SUPFAM" id="SSF82171">
    <property type="entry name" value="DPP6 N-terminal domain-like"/>
    <property type="match status" value="1"/>
</dbReference>
<proteinExistence type="predicted"/>
<protein>
    <recommendedName>
        <fullName evidence="3">Oligogalacturonate lyase domain-containing protein</fullName>
    </recommendedName>
</protein>
<comment type="caution">
    <text evidence="1">The sequence shown here is derived from an EMBL/GenBank/DDBJ whole genome shotgun (WGS) entry which is preliminary data.</text>
</comment>
<dbReference type="Proteomes" id="UP000176273">
    <property type="component" value="Unassembled WGS sequence"/>
</dbReference>
<dbReference type="STRING" id="1798468.A2110_03025"/>
<name>A0A1F6BKT1_9BACT</name>
<evidence type="ECO:0000313" key="2">
    <source>
        <dbReference type="Proteomes" id="UP000176273"/>
    </source>
</evidence>
<dbReference type="EMBL" id="MFKH01000010">
    <property type="protein sequence ID" value="OGG37531.1"/>
    <property type="molecule type" value="Genomic_DNA"/>
</dbReference>
<evidence type="ECO:0008006" key="3">
    <source>
        <dbReference type="Google" id="ProtNLM"/>
    </source>
</evidence>
<reference evidence="1 2" key="1">
    <citation type="journal article" date="2016" name="Nat. Commun.">
        <title>Thousands of microbial genomes shed light on interconnected biogeochemical processes in an aquifer system.</title>
        <authorList>
            <person name="Anantharaman K."/>
            <person name="Brown C.T."/>
            <person name="Hug L.A."/>
            <person name="Sharon I."/>
            <person name="Castelle C.J."/>
            <person name="Probst A.J."/>
            <person name="Thomas B.C."/>
            <person name="Singh A."/>
            <person name="Wilkins M.J."/>
            <person name="Karaoz U."/>
            <person name="Brodie E.L."/>
            <person name="Williams K.H."/>
            <person name="Hubbard S.S."/>
            <person name="Banfield J.F."/>
        </authorList>
    </citation>
    <scope>NUCLEOTIDE SEQUENCE [LARGE SCALE GENOMIC DNA]</scope>
</reference>
<organism evidence="1 2">
    <name type="scientific">Candidatus Jorgensenbacteria bacterium GWA1_54_12</name>
    <dbReference type="NCBI Taxonomy" id="1798468"/>
    <lineage>
        <taxon>Bacteria</taxon>
        <taxon>Candidatus Joergenseniibacteriota</taxon>
    </lineage>
</organism>
<dbReference type="AlphaFoldDB" id="A0A1F6BKT1"/>
<sequence>METDFINRAPAPGDKARICLIDTKSEELKIIAETRAWNFHQGSRLQWMPGAADKIVYNDRDGNGFISVIMDVKTGKKTTFSYPVYAVNPAGDYGLGVNFPRLQRYGSYGYWSDIKNTDDPFPEDDGIFKVDFGTGEIKLVVSIHDIAHFENVPKNSEKHCLTHLVFNPSGTRVAFIHKWKMEDGGFSQRFMTMDADGTDIYCLPGNITHFNWKNDAEMLGYGKFSPRILALRKRGVFKNPVLAPLLKIARVMRGGLKQRIAGQSYLLFKDRTQSVKRIGVGVLMEDGHPSICPQNSDWFVTDTYPDKHHFRTLTLYNLVTGELREIGRFYSLPSASCGVSGDWDVSEMRSDLHPRWNHVGDEICFDSVHEGTKQMYIVGV</sequence>